<evidence type="ECO:0000256" key="1">
    <source>
        <dbReference type="SAM" id="Coils"/>
    </source>
</evidence>
<name>A0A7J7D3M8_TRIWF</name>
<keyword evidence="1" id="KW-0175">Coiled coil</keyword>
<feature type="coiled-coil region" evidence="1">
    <location>
        <begin position="37"/>
        <end position="64"/>
    </location>
</feature>
<dbReference type="Proteomes" id="UP000593562">
    <property type="component" value="Unassembled WGS sequence"/>
</dbReference>
<dbReference type="PANTHER" id="PTHR33070">
    <property type="entry name" value="OS06G0725500 PROTEIN"/>
    <property type="match status" value="1"/>
</dbReference>
<dbReference type="AlphaFoldDB" id="A0A7J7D3M8"/>
<dbReference type="GO" id="GO:0048367">
    <property type="term" value="P:shoot system development"/>
    <property type="evidence" value="ECO:0007669"/>
    <property type="project" value="InterPro"/>
</dbReference>
<evidence type="ECO:0000313" key="2">
    <source>
        <dbReference type="EMBL" id="KAF5740931.1"/>
    </source>
</evidence>
<dbReference type="GO" id="GO:0048364">
    <property type="term" value="P:root development"/>
    <property type="evidence" value="ECO:0007669"/>
    <property type="project" value="InterPro"/>
</dbReference>
<dbReference type="InterPro" id="IPR004320">
    <property type="entry name" value="BPS1_pln"/>
</dbReference>
<reference evidence="2 3" key="1">
    <citation type="journal article" date="2020" name="Nat. Commun.">
        <title>Genome of Tripterygium wilfordii and identification of cytochrome P450 involved in triptolide biosynthesis.</title>
        <authorList>
            <person name="Tu L."/>
            <person name="Su P."/>
            <person name="Zhang Z."/>
            <person name="Gao L."/>
            <person name="Wang J."/>
            <person name="Hu T."/>
            <person name="Zhou J."/>
            <person name="Zhang Y."/>
            <person name="Zhao Y."/>
            <person name="Liu Y."/>
            <person name="Song Y."/>
            <person name="Tong Y."/>
            <person name="Lu Y."/>
            <person name="Yang J."/>
            <person name="Xu C."/>
            <person name="Jia M."/>
            <person name="Peters R.J."/>
            <person name="Huang L."/>
            <person name="Gao W."/>
        </authorList>
    </citation>
    <scope>NUCLEOTIDE SEQUENCE [LARGE SCALE GENOMIC DNA]</scope>
    <source>
        <strain evidence="3">cv. XIE 37</strain>
        <tissue evidence="2">Leaf</tissue>
    </source>
</reference>
<comment type="caution">
    <text evidence="2">The sequence shown here is derived from an EMBL/GenBank/DDBJ whole genome shotgun (WGS) entry which is preliminary data.</text>
</comment>
<accession>A0A7J7D3M8</accession>
<sequence length="112" mass="12372">MRSKRVTCDGVDASEVEKIEADLLVLTSAKTINSSLVQNVLKGLEALESSIREVEEELDCVCRRLMKTRVSLLNILNHLLSRSHPRTVSIEEQLNRLRASDATTPSISGILG</sequence>
<proteinExistence type="predicted"/>
<dbReference type="Pfam" id="PF03087">
    <property type="entry name" value="BPS1"/>
    <property type="match status" value="1"/>
</dbReference>
<gene>
    <name evidence="2" type="ORF">HS088_TW11G01013</name>
</gene>
<keyword evidence="3" id="KW-1185">Reference proteome</keyword>
<dbReference type="InParanoid" id="A0A7J7D3M8"/>
<protein>
    <submittedName>
        <fullName evidence="2">Uncharacterized protein</fullName>
    </submittedName>
</protein>
<dbReference type="EMBL" id="JAAARO010000011">
    <property type="protein sequence ID" value="KAF5740931.1"/>
    <property type="molecule type" value="Genomic_DNA"/>
</dbReference>
<evidence type="ECO:0000313" key="3">
    <source>
        <dbReference type="Proteomes" id="UP000593562"/>
    </source>
</evidence>
<organism evidence="2 3">
    <name type="scientific">Tripterygium wilfordii</name>
    <name type="common">Thunder God vine</name>
    <dbReference type="NCBI Taxonomy" id="458696"/>
    <lineage>
        <taxon>Eukaryota</taxon>
        <taxon>Viridiplantae</taxon>
        <taxon>Streptophyta</taxon>
        <taxon>Embryophyta</taxon>
        <taxon>Tracheophyta</taxon>
        <taxon>Spermatophyta</taxon>
        <taxon>Magnoliopsida</taxon>
        <taxon>eudicotyledons</taxon>
        <taxon>Gunneridae</taxon>
        <taxon>Pentapetalae</taxon>
        <taxon>rosids</taxon>
        <taxon>fabids</taxon>
        <taxon>Celastrales</taxon>
        <taxon>Celastraceae</taxon>
        <taxon>Tripterygium</taxon>
    </lineage>
</organism>
<dbReference type="PANTHER" id="PTHR33070:SF115">
    <property type="entry name" value="T23E18.15"/>
    <property type="match status" value="1"/>
</dbReference>